<dbReference type="EMBL" id="VSKM01000001">
    <property type="protein sequence ID" value="TYB80329.1"/>
    <property type="molecule type" value="Genomic_DNA"/>
</dbReference>
<dbReference type="InterPro" id="IPR026444">
    <property type="entry name" value="Secre_tail"/>
</dbReference>
<dbReference type="Proteomes" id="UP000323324">
    <property type="component" value="Unassembled WGS sequence"/>
</dbReference>
<comment type="similarity">
    <text evidence="1">Belongs to the EndA/NucM nuclease family.</text>
</comment>
<accession>A0A8H2QN37</accession>
<dbReference type="NCBIfam" id="TIGR04183">
    <property type="entry name" value="Por_Secre_tail"/>
    <property type="match status" value="1"/>
</dbReference>
<evidence type="ECO:0000256" key="3">
    <source>
        <dbReference type="ARBA" id="ARBA00022729"/>
    </source>
</evidence>
<proteinExistence type="inferred from homology"/>
<evidence type="ECO:0000256" key="1">
    <source>
        <dbReference type="ARBA" id="ARBA00006429"/>
    </source>
</evidence>
<organism evidence="8 9">
    <name type="scientific">Bizionia saleffrena</name>
    <dbReference type="NCBI Taxonomy" id="291189"/>
    <lineage>
        <taxon>Bacteria</taxon>
        <taxon>Pseudomonadati</taxon>
        <taxon>Bacteroidota</taxon>
        <taxon>Flavobacteriia</taxon>
        <taxon>Flavobacteriales</taxon>
        <taxon>Flavobacteriaceae</taxon>
        <taxon>Bizionia</taxon>
    </lineage>
</organism>
<keyword evidence="9" id="KW-1185">Reference proteome</keyword>
<dbReference type="InterPro" id="IPR007346">
    <property type="entry name" value="Endonuclease-I"/>
</dbReference>
<dbReference type="PANTHER" id="PTHR33607:SF2">
    <property type="entry name" value="ENDONUCLEASE-1"/>
    <property type="match status" value="1"/>
</dbReference>
<protein>
    <submittedName>
        <fullName evidence="8">T9SS type A sorting domain-containing protein</fullName>
    </submittedName>
</protein>
<dbReference type="InterPro" id="IPR038081">
    <property type="entry name" value="CalX-like_sf"/>
</dbReference>
<evidence type="ECO:0000256" key="5">
    <source>
        <dbReference type="SAM" id="MobiDB-lite"/>
    </source>
</evidence>
<gene>
    <name evidence="8" type="ORF">ES676_01280</name>
</gene>
<sequence length="662" mass="72544">MKKNALLFLLLLWSQYGIAQLVINELDCDNTGLDDKEFIEIKSINPSSLEIVPNFSLDGYIIVLFNGSNSGGDSSYFRIDLNGSITDDNGLLLIGSETVTPLPQLIIPPNVIQNGADAVAIYQAQMDDFIEGTLATTINLIDVLVYSTNDADDNGLLALLGETIQVSEGASNNTNSIQLNNDGISYAIGVPTPRVLNDNSGNVHNPITISTAQEQYNEGDGITIVFTTETAIDGDLTFSFSLDNGTFDVSDFTGNTTVTMLNGQTTVSVPLTIIEDTLDEGDEELVVRFLDLQLPYIANNYMLRRVVDNDFTIANYGSPTASPYPNPIPNPLIVQSTQPDGYYDSANGFSGVDLRQALQNIVADQSTVRAQTYTDVIEILKEADVNPANSNEVWLVYREQGRPKLDYQVLGSSTGKWNREHTFPRSLGGFGSIDLDEIADGKDVYWITNADSLRHANSDAHALRAADGPENSSRGNQHYGQYNGPSGNLSSFKGDVARSVLFLALRYNGLEVVNGYPSVTGQMGDLATLLDWHRNDPPDDFEMNRNNVVYTWQINRNPFIDHPDLVEYIWGDNSGDVWNATLTVDSFTSISVKMYPNPATNGVYIAGIKNKYMLSVFTAQGRKIASKNYSGNTYLELNLPAGIYVIKIDAETNSVIKKLIVK</sequence>
<dbReference type="Gene3D" id="2.60.40.2030">
    <property type="match status" value="1"/>
</dbReference>
<feature type="chain" id="PRO_5034458413" evidence="6">
    <location>
        <begin position="20"/>
        <end position="662"/>
    </location>
</feature>
<dbReference type="AlphaFoldDB" id="A0A8H2QN37"/>
<evidence type="ECO:0000256" key="4">
    <source>
        <dbReference type="ARBA" id="ARBA00022801"/>
    </source>
</evidence>
<keyword evidence="4" id="KW-0378">Hydrolase</keyword>
<dbReference type="GO" id="GO:0004518">
    <property type="term" value="F:nuclease activity"/>
    <property type="evidence" value="ECO:0007669"/>
    <property type="project" value="UniProtKB-KW"/>
</dbReference>
<dbReference type="PANTHER" id="PTHR33607">
    <property type="entry name" value="ENDONUCLEASE-1"/>
    <property type="match status" value="1"/>
</dbReference>
<feature type="compositionally biased region" description="Polar residues" evidence="5">
    <location>
        <begin position="470"/>
        <end position="484"/>
    </location>
</feature>
<dbReference type="InterPro" id="IPR044925">
    <property type="entry name" value="His-Me_finger_sf"/>
</dbReference>
<evidence type="ECO:0000259" key="7">
    <source>
        <dbReference type="Pfam" id="PF18962"/>
    </source>
</evidence>
<comment type="caution">
    <text evidence="8">The sequence shown here is derived from an EMBL/GenBank/DDBJ whole genome shotgun (WGS) entry which is preliminary data.</text>
</comment>
<keyword evidence="3 6" id="KW-0732">Signal</keyword>
<dbReference type="SUPFAM" id="SSF141072">
    <property type="entry name" value="CalX-like"/>
    <property type="match status" value="1"/>
</dbReference>
<feature type="domain" description="Secretion system C-terminal sorting" evidence="7">
    <location>
        <begin position="594"/>
        <end position="661"/>
    </location>
</feature>
<evidence type="ECO:0000313" key="8">
    <source>
        <dbReference type="EMBL" id="TYB80329.1"/>
    </source>
</evidence>
<keyword evidence="2" id="KW-0540">Nuclease</keyword>
<dbReference type="SUPFAM" id="SSF54060">
    <property type="entry name" value="His-Me finger endonucleases"/>
    <property type="match status" value="1"/>
</dbReference>
<evidence type="ECO:0000256" key="6">
    <source>
        <dbReference type="SAM" id="SignalP"/>
    </source>
</evidence>
<evidence type="ECO:0000313" key="9">
    <source>
        <dbReference type="Proteomes" id="UP000323324"/>
    </source>
</evidence>
<dbReference type="GO" id="GO:0016787">
    <property type="term" value="F:hydrolase activity"/>
    <property type="evidence" value="ECO:0007669"/>
    <property type="project" value="UniProtKB-KW"/>
</dbReference>
<feature type="signal peptide" evidence="6">
    <location>
        <begin position="1"/>
        <end position="19"/>
    </location>
</feature>
<dbReference type="Pfam" id="PF18962">
    <property type="entry name" value="Por_Secre_tail"/>
    <property type="match status" value="1"/>
</dbReference>
<feature type="region of interest" description="Disordered" evidence="5">
    <location>
        <begin position="465"/>
        <end position="484"/>
    </location>
</feature>
<evidence type="ECO:0000256" key="2">
    <source>
        <dbReference type="ARBA" id="ARBA00022722"/>
    </source>
</evidence>
<name>A0A8H2QN37_9FLAO</name>
<reference evidence="8 9" key="1">
    <citation type="submission" date="2019-08" db="EMBL/GenBank/DDBJ databases">
        <title>Genomes of Antarctic Bizionia species.</title>
        <authorList>
            <person name="Bowman J.P."/>
        </authorList>
    </citation>
    <scope>NUCLEOTIDE SEQUENCE [LARGE SCALE GENOMIC DNA]</scope>
    <source>
        <strain evidence="8 9">HFD</strain>
    </source>
</reference>
<dbReference type="Pfam" id="PF04231">
    <property type="entry name" value="Endonuclease_1"/>
    <property type="match status" value="1"/>
</dbReference>
<dbReference type="RefSeq" id="WP_148368220.1">
    <property type="nucleotide sequence ID" value="NZ_VSKM01000001.1"/>
</dbReference>